<dbReference type="OrthoDB" id="3691941at2"/>
<dbReference type="InterPro" id="IPR001647">
    <property type="entry name" value="HTH_TetR"/>
</dbReference>
<dbReference type="SUPFAM" id="SSF46689">
    <property type="entry name" value="Homeodomain-like"/>
    <property type="match status" value="1"/>
</dbReference>
<proteinExistence type="predicted"/>
<dbReference type="InterPro" id="IPR050109">
    <property type="entry name" value="HTH-type_TetR-like_transc_reg"/>
</dbReference>
<protein>
    <submittedName>
        <fullName evidence="4">TetR family transcriptional regulator</fullName>
    </submittedName>
</protein>
<feature type="domain" description="HTH tetR-type" evidence="3">
    <location>
        <begin position="10"/>
        <end position="70"/>
    </location>
</feature>
<evidence type="ECO:0000256" key="2">
    <source>
        <dbReference type="PROSITE-ProRule" id="PRU00335"/>
    </source>
</evidence>
<organism evidence="4 5">
    <name type="scientific">Streptomyces venezuelae</name>
    <dbReference type="NCBI Taxonomy" id="54571"/>
    <lineage>
        <taxon>Bacteria</taxon>
        <taxon>Bacillati</taxon>
        <taxon>Actinomycetota</taxon>
        <taxon>Actinomycetes</taxon>
        <taxon>Kitasatosporales</taxon>
        <taxon>Streptomycetaceae</taxon>
        <taxon>Streptomyces</taxon>
    </lineage>
</organism>
<name>A0A5P2DN68_STRVZ</name>
<feature type="DNA-binding region" description="H-T-H motif" evidence="2">
    <location>
        <begin position="33"/>
        <end position="52"/>
    </location>
</feature>
<dbReference type="AlphaFoldDB" id="A0A5P2DN68"/>
<gene>
    <name evidence="4" type="ORF">DEJ51_22780</name>
</gene>
<dbReference type="PANTHER" id="PTHR30055:SF146">
    <property type="entry name" value="HTH-TYPE TRANSCRIPTIONAL DUAL REGULATOR CECR"/>
    <property type="match status" value="1"/>
</dbReference>
<dbReference type="PROSITE" id="PS50977">
    <property type="entry name" value="HTH_TETR_2"/>
    <property type="match status" value="1"/>
</dbReference>
<dbReference type="Proteomes" id="UP000324101">
    <property type="component" value="Chromosome"/>
</dbReference>
<dbReference type="Gene3D" id="1.10.357.10">
    <property type="entry name" value="Tetracycline Repressor, domain 2"/>
    <property type="match status" value="1"/>
</dbReference>
<evidence type="ECO:0000256" key="1">
    <source>
        <dbReference type="ARBA" id="ARBA00023125"/>
    </source>
</evidence>
<keyword evidence="1 2" id="KW-0238">DNA-binding</keyword>
<evidence type="ECO:0000259" key="3">
    <source>
        <dbReference type="PROSITE" id="PS50977"/>
    </source>
</evidence>
<dbReference type="Pfam" id="PF00440">
    <property type="entry name" value="TetR_N"/>
    <property type="match status" value="1"/>
</dbReference>
<accession>A0A5P2DN68</accession>
<reference evidence="4 5" key="1">
    <citation type="submission" date="2018-05" db="EMBL/GenBank/DDBJ databases">
        <title>Streptomyces venezuelae.</title>
        <authorList>
            <person name="Kim W."/>
            <person name="Lee N."/>
            <person name="Cho B.-K."/>
        </authorList>
    </citation>
    <scope>NUCLEOTIDE SEQUENCE [LARGE SCALE GENOMIC DNA]</scope>
    <source>
        <strain evidence="4 5">ATCC 21018</strain>
    </source>
</reference>
<dbReference type="EMBL" id="CP029189">
    <property type="protein sequence ID" value="QES56654.1"/>
    <property type="molecule type" value="Genomic_DNA"/>
</dbReference>
<evidence type="ECO:0000313" key="5">
    <source>
        <dbReference type="Proteomes" id="UP000324101"/>
    </source>
</evidence>
<dbReference type="PANTHER" id="PTHR30055">
    <property type="entry name" value="HTH-TYPE TRANSCRIPTIONAL REGULATOR RUTR"/>
    <property type="match status" value="1"/>
</dbReference>
<dbReference type="GO" id="GO:0000976">
    <property type="term" value="F:transcription cis-regulatory region binding"/>
    <property type="evidence" value="ECO:0007669"/>
    <property type="project" value="TreeGrafter"/>
</dbReference>
<evidence type="ECO:0000313" key="4">
    <source>
        <dbReference type="EMBL" id="QES56654.1"/>
    </source>
</evidence>
<sequence length="185" mass="20571">MWTMERMTGGERRKQILEIASEEFSHGGYYGTSVETIARKAGISQPYVFRIFDTKKGLFISVVENSFDRVVASFDESAEGLTGVDALVAMGDRYRSLVRDRLFLLIQLHGFAASDDPDIRSAVQTGFGRMWNAIQNNSGADDVTVKRFLALGMMLNDMAAMDLWNLDEPWAKACVASLPVESWAG</sequence>
<dbReference type="GO" id="GO:0003700">
    <property type="term" value="F:DNA-binding transcription factor activity"/>
    <property type="evidence" value="ECO:0007669"/>
    <property type="project" value="TreeGrafter"/>
</dbReference>
<dbReference type="InterPro" id="IPR009057">
    <property type="entry name" value="Homeodomain-like_sf"/>
</dbReference>
<dbReference type="PRINTS" id="PR00455">
    <property type="entry name" value="HTHTETR"/>
</dbReference>